<evidence type="ECO:0000256" key="1">
    <source>
        <dbReference type="SAM" id="Phobius"/>
    </source>
</evidence>
<keyword evidence="1" id="KW-1133">Transmembrane helix</keyword>
<dbReference type="AlphaFoldDB" id="A0AAV0CAZ2"/>
<feature type="transmembrane region" description="Helical" evidence="1">
    <location>
        <begin position="54"/>
        <end position="74"/>
    </location>
</feature>
<dbReference type="EMBL" id="CAMAPF010000023">
    <property type="protein sequence ID" value="CAH9073090.1"/>
    <property type="molecule type" value="Genomic_DNA"/>
</dbReference>
<evidence type="ECO:0000313" key="2">
    <source>
        <dbReference type="EMBL" id="CAH9073090.1"/>
    </source>
</evidence>
<keyword evidence="3" id="KW-1185">Reference proteome</keyword>
<accession>A0AAV0CAZ2</accession>
<feature type="transmembrane region" description="Helical" evidence="1">
    <location>
        <begin position="120"/>
        <end position="144"/>
    </location>
</feature>
<keyword evidence="1" id="KW-0812">Transmembrane</keyword>
<protein>
    <submittedName>
        <fullName evidence="2">Uncharacterized protein</fullName>
    </submittedName>
</protein>
<evidence type="ECO:0000313" key="3">
    <source>
        <dbReference type="Proteomes" id="UP001152523"/>
    </source>
</evidence>
<comment type="caution">
    <text evidence="2">The sequence shown here is derived from an EMBL/GenBank/DDBJ whole genome shotgun (WGS) entry which is preliminary data.</text>
</comment>
<organism evidence="2 3">
    <name type="scientific">Cuscuta epithymum</name>
    <dbReference type="NCBI Taxonomy" id="186058"/>
    <lineage>
        <taxon>Eukaryota</taxon>
        <taxon>Viridiplantae</taxon>
        <taxon>Streptophyta</taxon>
        <taxon>Embryophyta</taxon>
        <taxon>Tracheophyta</taxon>
        <taxon>Spermatophyta</taxon>
        <taxon>Magnoliopsida</taxon>
        <taxon>eudicotyledons</taxon>
        <taxon>Gunneridae</taxon>
        <taxon>Pentapetalae</taxon>
        <taxon>asterids</taxon>
        <taxon>lamiids</taxon>
        <taxon>Solanales</taxon>
        <taxon>Convolvulaceae</taxon>
        <taxon>Cuscuteae</taxon>
        <taxon>Cuscuta</taxon>
        <taxon>Cuscuta subgen. Cuscuta</taxon>
    </lineage>
</organism>
<dbReference type="Proteomes" id="UP001152523">
    <property type="component" value="Unassembled WGS sequence"/>
</dbReference>
<reference evidence="2" key="1">
    <citation type="submission" date="2022-07" db="EMBL/GenBank/DDBJ databases">
        <authorList>
            <person name="Macas J."/>
            <person name="Novak P."/>
            <person name="Neumann P."/>
        </authorList>
    </citation>
    <scope>NUCLEOTIDE SEQUENCE</scope>
</reference>
<gene>
    <name evidence="2" type="ORF">CEPIT_LOCUS4526</name>
</gene>
<proteinExistence type="predicted"/>
<keyword evidence="1" id="KW-0472">Membrane</keyword>
<name>A0AAV0CAZ2_9ASTE</name>
<sequence length="148" mass="16265">MSLVMQGRRIDAWSLAAKGHGGSISMVPVVRPPPEPPPWDARGARVCERFSCSFYLFVICFLASIFVVGFDSLFEFFASLYVIGYGWIYGNSFGCVKPTTWLAIRVALSGVTVSKSHHRVTVVVVGVSVGVCFIFPLLDVMILMNLLI</sequence>